<name>A0A4R6BFB7_9STAP</name>
<dbReference type="Proteomes" id="UP000295310">
    <property type="component" value="Unassembled WGS sequence"/>
</dbReference>
<organism evidence="2 3">
    <name type="scientific">Macrococcus brunensis</name>
    <dbReference type="NCBI Taxonomy" id="198483"/>
    <lineage>
        <taxon>Bacteria</taxon>
        <taxon>Bacillati</taxon>
        <taxon>Bacillota</taxon>
        <taxon>Bacilli</taxon>
        <taxon>Bacillales</taxon>
        <taxon>Staphylococcaceae</taxon>
        <taxon>Macrococcus</taxon>
    </lineage>
</organism>
<gene>
    <name evidence="2" type="ORF">ERX27_03270</name>
</gene>
<feature type="transmembrane region" description="Helical" evidence="1">
    <location>
        <begin position="62"/>
        <end position="85"/>
    </location>
</feature>
<protein>
    <submittedName>
        <fullName evidence="2">Uncharacterized protein</fullName>
    </submittedName>
</protein>
<feature type="transmembrane region" description="Helical" evidence="1">
    <location>
        <begin position="32"/>
        <end position="50"/>
    </location>
</feature>
<feature type="transmembrane region" description="Helical" evidence="1">
    <location>
        <begin position="7"/>
        <end position="26"/>
    </location>
</feature>
<dbReference type="AlphaFoldDB" id="A0A4R6BFB7"/>
<proteinExistence type="predicted"/>
<keyword evidence="3" id="KW-1185">Reference proteome</keyword>
<evidence type="ECO:0000313" key="3">
    <source>
        <dbReference type="Proteomes" id="UP000295310"/>
    </source>
</evidence>
<reference evidence="2 3" key="1">
    <citation type="submission" date="2019-01" db="EMBL/GenBank/DDBJ databases">
        <title>Draft genome sequences of the type strains of six Macrococcus species.</title>
        <authorList>
            <person name="Mazhar S."/>
            <person name="Altermann E."/>
            <person name="Hill C."/>
            <person name="Mcauliffe O."/>
        </authorList>
    </citation>
    <scope>NUCLEOTIDE SEQUENCE [LARGE SCALE GENOMIC DNA]</scope>
    <source>
        <strain evidence="2 3">CCM4811</strain>
    </source>
</reference>
<dbReference type="OrthoDB" id="2418181at2"/>
<evidence type="ECO:0000256" key="1">
    <source>
        <dbReference type="SAM" id="Phobius"/>
    </source>
</evidence>
<keyword evidence="1" id="KW-0472">Membrane</keyword>
<dbReference type="EMBL" id="SCWA01000004">
    <property type="protein sequence ID" value="TDL98468.1"/>
    <property type="molecule type" value="Genomic_DNA"/>
</dbReference>
<sequence length="95" mass="11321">MQKVLMLLSILMHFVFIAGYFINSGIIFFTSYFWILFSLISIFIGLRYYFSKVNLTEKDLMYRILAIILTLTAFVSLLFLIYITFIDPYLYLDIK</sequence>
<dbReference type="RefSeq" id="WP_133431409.1">
    <property type="nucleotide sequence ID" value="NZ_CP092172.1"/>
</dbReference>
<keyword evidence="1" id="KW-1133">Transmembrane helix</keyword>
<evidence type="ECO:0000313" key="2">
    <source>
        <dbReference type="EMBL" id="TDL98468.1"/>
    </source>
</evidence>
<keyword evidence="1" id="KW-0812">Transmembrane</keyword>
<comment type="caution">
    <text evidence="2">The sequence shown here is derived from an EMBL/GenBank/DDBJ whole genome shotgun (WGS) entry which is preliminary data.</text>
</comment>
<accession>A0A4R6BFB7</accession>